<proteinExistence type="predicted"/>
<gene>
    <name evidence="1" type="ORF">SASPL_100759</name>
</gene>
<name>A0A8X8YMZ9_SALSN</name>
<dbReference type="EMBL" id="PNBA02000001">
    <property type="protein sequence ID" value="KAG6435878.1"/>
    <property type="molecule type" value="Genomic_DNA"/>
</dbReference>
<reference evidence="1" key="2">
    <citation type="submission" date="2020-08" db="EMBL/GenBank/DDBJ databases">
        <title>Plant Genome Project.</title>
        <authorList>
            <person name="Zhang R.-G."/>
        </authorList>
    </citation>
    <scope>NUCLEOTIDE SEQUENCE</scope>
    <source>
        <strain evidence="1">Huo1</strain>
        <tissue evidence="1">Leaf</tissue>
    </source>
</reference>
<evidence type="ECO:0000313" key="2">
    <source>
        <dbReference type="Proteomes" id="UP000298416"/>
    </source>
</evidence>
<protein>
    <submittedName>
        <fullName evidence="1">Uncharacterized protein</fullName>
    </submittedName>
</protein>
<sequence>MSDNIPNQNTFLYASIWTHEMDSVLLGTMIRLKLSAALEGTYWNAATNIVIVAAPNWPQVLERNPLLGACYRCGDPAYNQLNELFGLKAVKEERKLMFGEGSLLDRESTNKKVVCYYGADAKGKLERKVEEESSRVLPRLLPPNNPTLAYSCASNSPRMYWRVLWKPHI</sequence>
<comment type="caution">
    <text evidence="1">The sequence shown here is derived from an EMBL/GenBank/DDBJ whole genome shotgun (WGS) entry which is preliminary data.</text>
</comment>
<organism evidence="1">
    <name type="scientific">Salvia splendens</name>
    <name type="common">Scarlet sage</name>
    <dbReference type="NCBI Taxonomy" id="180675"/>
    <lineage>
        <taxon>Eukaryota</taxon>
        <taxon>Viridiplantae</taxon>
        <taxon>Streptophyta</taxon>
        <taxon>Embryophyta</taxon>
        <taxon>Tracheophyta</taxon>
        <taxon>Spermatophyta</taxon>
        <taxon>Magnoliopsida</taxon>
        <taxon>eudicotyledons</taxon>
        <taxon>Gunneridae</taxon>
        <taxon>Pentapetalae</taxon>
        <taxon>asterids</taxon>
        <taxon>lamiids</taxon>
        <taxon>Lamiales</taxon>
        <taxon>Lamiaceae</taxon>
        <taxon>Nepetoideae</taxon>
        <taxon>Mentheae</taxon>
        <taxon>Salviinae</taxon>
        <taxon>Salvia</taxon>
        <taxon>Salvia subgen. Calosphace</taxon>
        <taxon>core Calosphace</taxon>
    </lineage>
</organism>
<reference evidence="1" key="1">
    <citation type="submission" date="2018-01" db="EMBL/GenBank/DDBJ databases">
        <authorList>
            <person name="Mao J.F."/>
        </authorList>
    </citation>
    <scope>NUCLEOTIDE SEQUENCE</scope>
    <source>
        <strain evidence="1">Huo1</strain>
        <tissue evidence="1">Leaf</tissue>
    </source>
</reference>
<dbReference type="Proteomes" id="UP000298416">
    <property type="component" value="Unassembled WGS sequence"/>
</dbReference>
<keyword evidence="2" id="KW-1185">Reference proteome</keyword>
<accession>A0A8X8YMZ9</accession>
<evidence type="ECO:0000313" key="1">
    <source>
        <dbReference type="EMBL" id="KAG6435878.1"/>
    </source>
</evidence>
<dbReference type="AlphaFoldDB" id="A0A8X8YMZ9"/>